<feature type="domain" description="Ribosomal RNA small subunit methyltransferase E PUA-like" evidence="12">
    <location>
        <begin position="24"/>
        <end position="69"/>
    </location>
</feature>
<dbReference type="Pfam" id="PF04452">
    <property type="entry name" value="Methyltrans_RNA"/>
    <property type="match status" value="1"/>
</dbReference>
<evidence type="ECO:0000256" key="10">
    <source>
        <dbReference type="ARBA" id="ARBA00047944"/>
    </source>
</evidence>
<dbReference type="Gene3D" id="3.40.1280.10">
    <property type="match status" value="1"/>
</dbReference>
<comment type="function">
    <text evidence="9">Specifically methylates the N3 position of the uracil ring of uridine 1498 (m3U1498) in 16S rRNA. Acts on the fully assembled 30S ribosomal subunit.</text>
</comment>
<dbReference type="PANTHER" id="PTHR30027">
    <property type="entry name" value="RIBOSOMAL RNA SMALL SUBUNIT METHYLTRANSFERASE E"/>
    <property type="match status" value="1"/>
</dbReference>
<comment type="catalytic activity">
    <reaction evidence="10">
        <text>uridine(1498) in 16S rRNA + S-adenosyl-L-methionine = N(3)-methyluridine(1498) in 16S rRNA + S-adenosyl-L-homocysteine + H(+)</text>
        <dbReference type="Rhea" id="RHEA:42920"/>
        <dbReference type="Rhea" id="RHEA-COMP:10283"/>
        <dbReference type="Rhea" id="RHEA-COMP:10284"/>
        <dbReference type="ChEBI" id="CHEBI:15378"/>
        <dbReference type="ChEBI" id="CHEBI:57856"/>
        <dbReference type="ChEBI" id="CHEBI:59789"/>
        <dbReference type="ChEBI" id="CHEBI:65315"/>
        <dbReference type="ChEBI" id="CHEBI:74502"/>
        <dbReference type="EC" id="2.1.1.193"/>
    </reaction>
</comment>
<reference evidence="13" key="1">
    <citation type="submission" date="2019-08" db="EMBL/GenBank/DDBJ databases">
        <authorList>
            <person name="Kucharzyk K."/>
            <person name="Murdoch R.W."/>
            <person name="Higgins S."/>
            <person name="Loffler F."/>
        </authorList>
    </citation>
    <scope>NUCLEOTIDE SEQUENCE</scope>
</reference>
<dbReference type="InterPro" id="IPR006700">
    <property type="entry name" value="RsmE"/>
</dbReference>
<keyword evidence="5" id="KW-0698">rRNA processing</keyword>
<dbReference type="Gene3D" id="2.40.240.20">
    <property type="entry name" value="Hypothetical PUA domain-like, domain 1"/>
    <property type="match status" value="1"/>
</dbReference>
<keyword evidence="8" id="KW-0949">S-adenosyl-L-methionine</keyword>
<evidence type="ECO:0000256" key="2">
    <source>
        <dbReference type="ARBA" id="ARBA00005528"/>
    </source>
</evidence>
<dbReference type="CDD" id="cd18084">
    <property type="entry name" value="RsmE-like"/>
    <property type="match status" value="1"/>
</dbReference>
<name>A0A644TS47_9ZZZZ</name>
<comment type="subcellular location">
    <subcellularLocation>
        <location evidence="1">Cytoplasm</location>
    </subcellularLocation>
</comment>
<sequence>MHLFYLPGKDLGEVYRNGEVLQELPADEAGHLRVMRLKTGDRLMLTDGLGNYAEAILEDPGPKKFTVRINTIYPEAHRNFRLIMAIAPTKNIARFEWFIEKATEFGVDEIIPVWCEHSERTKLRTDRLQKVAVAAMKQSLKATLPLIHEPIPLQQLFKRPEAADQRFIAWIDDQVTLHLKDGCQPRKDTLVLIGPEGDFSKQEVEQAVKSGYRPVSLGKARLRTETAALAACFTVNLINA</sequence>
<evidence type="ECO:0000259" key="11">
    <source>
        <dbReference type="Pfam" id="PF04452"/>
    </source>
</evidence>
<dbReference type="PIRSF" id="PIRSF015601">
    <property type="entry name" value="MTase_slr0722"/>
    <property type="match status" value="1"/>
</dbReference>
<keyword evidence="6 13" id="KW-0489">Methyltransferase</keyword>
<evidence type="ECO:0000259" key="12">
    <source>
        <dbReference type="Pfam" id="PF20260"/>
    </source>
</evidence>
<evidence type="ECO:0000256" key="8">
    <source>
        <dbReference type="ARBA" id="ARBA00022691"/>
    </source>
</evidence>
<evidence type="ECO:0000313" key="13">
    <source>
        <dbReference type="EMBL" id="MPL69082.1"/>
    </source>
</evidence>
<dbReference type="AlphaFoldDB" id="A0A644TS47"/>
<dbReference type="NCBIfam" id="TIGR00046">
    <property type="entry name" value="RsmE family RNA methyltransferase"/>
    <property type="match status" value="1"/>
</dbReference>
<dbReference type="SUPFAM" id="SSF88697">
    <property type="entry name" value="PUA domain-like"/>
    <property type="match status" value="1"/>
</dbReference>
<evidence type="ECO:0000256" key="5">
    <source>
        <dbReference type="ARBA" id="ARBA00022552"/>
    </source>
</evidence>
<accession>A0A644TS47</accession>
<gene>
    <name evidence="13" type="primary">rsmE_4</name>
    <name evidence="13" type="ORF">SDC9_14815</name>
</gene>
<dbReference type="InterPro" id="IPR015947">
    <property type="entry name" value="PUA-like_sf"/>
</dbReference>
<evidence type="ECO:0000256" key="6">
    <source>
        <dbReference type="ARBA" id="ARBA00022603"/>
    </source>
</evidence>
<dbReference type="EC" id="2.1.1.193" evidence="3"/>
<dbReference type="InterPro" id="IPR029028">
    <property type="entry name" value="Alpha/beta_knot_MTases"/>
</dbReference>
<evidence type="ECO:0000256" key="7">
    <source>
        <dbReference type="ARBA" id="ARBA00022679"/>
    </source>
</evidence>
<dbReference type="PANTHER" id="PTHR30027:SF3">
    <property type="entry name" value="16S RRNA (URACIL(1498)-N(3))-METHYLTRANSFERASE"/>
    <property type="match status" value="1"/>
</dbReference>
<dbReference type="GO" id="GO:0070475">
    <property type="term" value="P:rRNA base methylation"/>
    <property type="evidence" value="ECO:0007669"/>
    <property type="project" value="TreeGrafter"/>
</dbReference>
<dbReference type="EMBL" id="VSSQ01000045">
    <property type="protein sequence ID" value="MPL69082.1"/>
    <property type="molecule type" value="Genomic_DNA"/>
</dbReference>
<proteinExistence type="inferred from homology"/>
<evidence type="ECO:0000256" key="1">
    <source>
        <dbReference type="ARBA" id="ARBA00004496"/>
    </source>
</evidence>
<keyword evidence="7 13" id="KW-0808">Transferase</keyword>
<evidence type="ECO:0000256" key="3">
    <source>
        <dbReference type="ARBA" id="ARBA00012328"/>
    </source>
</evidence>
<comment type="similarity">
    <text evidence="2">Belongs to the RNA methyltransferase RsmE family.</text>
</comment>
<evidence type="ECO:0000256" key="4">
    <source>
        <dbReference type="ARBA" id="ARBA00022490"/>
    </source>
</evidence>
<dbReference type="SUPFAM" id="SSF75217">
    <property type="entry name" value="alpha/beta knot"/>
    <property type="match status" value="1"/>
</dbReference>
<comment type="caution">
    <text evidence="13">The sequence shown here is derived from an EMBL/GenBank/DDBJ whole genome shotgun (WGS) entry which is preliminary data.</text>
</comment>
<organism evidence="13">
    <name type="scientific">bioreactor metagenome</name>
    <dbReference type="NCBI Taxonomy" id="1076179"/>
    <lineage>
        <taxon>unclassified sequences</taxon>
        <taxon>metagenomes</taxon>
        <taxon>ecological metagenomes</taxon>
    </lineage>
</organism>
<dbReference type="Pfam" id="PF20260">
    <property type="entry name" value="PUA_4"/>
    <property type="match status" value="1"/>
</dbReference>
<dbReference type="InterPro" id="IPR046887">
    <property type="entry name" value="RsmE_PUA-like"/>
</dbReference>
<dbReference type="InterPro" id="IPR046886">
    <property type="entry name" value="RsmE_MTase_dom"/>
</dbReference>
<evidence type="ECO:0000256" key="9">
    <source>
        <dbReference type="ARBA" id="ARBA00025699"/>
    </source>
</evidence>
<dbReference type="InterPro" id="IPR029026">
    <property type="entry name" value="tRNA_m1G_MTases_N"/>
</dbReference>
<dbReference type="GO" id="GO:0070042">
    <property type="term" value="F:rRNA (uridine-N3-)-methyltransferase activity"/>
    <property type="evidence" value="ECO:0007669"/>
    <property type="project" value="TreeGrafter"/>
</dbReference>
<feature type="domain" description="Ribosomal RNA small subunit methyltransferase E methyltransferase" evidence="11">
    <location>
        <begin position="79"/>
        <end position="234"/>
    </location>
</feature>
<dbReference type="GO" id="GO:0005737">
    <property type="term" value="C:cytoplasm"/>
    <property type="evidence" value="ECO:0007669"/>
    <property type="project" value="UniProtKB-SubCell"/>
</dbReference>
<protein>
    <recommendedName>
        <fullName evidence="3">16S rRNA (uracil(1498)-N(3))-methyltransferase</fullName>
        <ecNumber evidence="3">2.1.1.193</ecNumber>
    </recommendedName>
</protein>
<keyword evidence="4" id="KW-0963">Cytoplasm</keyword>